<keyword evidence="2" id="KW-0175">Coiled coil</keyword>
<dbReference type="SUPFAM" id="SSF47473">
    <property type="entry name" value="EF-hand"/>
    <property type="match status" value="1"/>
</dbReference>
<evidence type="ECO:0000313" key="5">
    <source>
        <dbReference type="Proteomes" id="UP000198211"/>
    </source>
</evidence>
<dbReference type="InterPro" id="IPR002048">
    <property type="entry name" value="EF_hand_dom"/>
</dbReference>
<comment type="caution">
    <text evidence="4">The sequence shown here is derived from an EMBL/GenBank/DDBJ whole genome shotgun (WGS) entry which is preliminary data.</text>
</comment>
<accession>A0A225WY51</accession>
<gene>
    <name evidence="4" type="ORF">PHMEG_0002695</name>
</gene>
<proteinExistence type="predicted"/>
<organism evidence="4 5">
    <name type="scientific">Phytophthora megakarya</name>
    <dbReference type="NCBI Taxonomy" id="4795"/>
    <lineage>
        <taxon>Eukaryota</taxon>
        <taxon>Sar</taxon>
        <taxon>Stramenopiles</taxon>
        <taxon>Oomycota</taxon>
        <taxon>Peronosporomycetes</taxon>
        <taxon>Peronosporales</taxon>
        <taxon>Peronosporaceae</taxon>
        <taxon>Phytophthora</taxon>
    </lineage>
</organism>
<keyword evidence="1" id="KW-0106">Calcium</keyword>
<dbReference type="PROSITE" id="PS50222">
    <property type="entry name" value="EF_HAND_2"/>
    <property type="match status" value="1"/>
</dbReference>
<protein>
    <submittedName>
        <fullName evidence="4">Plasma membrane protein</fullName>
    </submittedName>
</protein>
<dbReference type="Gene3D" id="1.10.238.10">
    <property type="entry name" value="EF-hand"/>
    <property type="match status" value="1"/>
</dbReference>
<evidence type="ECO:0000256" key="1">
    <source>
        <dbReference type="ARBA" id="ARBA00022837"/>
    </source>
</evidence>
<dbReference type="InterPro" id="IPR011992">
    <property type="entry name" value="EF-hand-dom_pair"/>
</dbReference>
<sequence>MLQTFYTETKSIKQELEMLHTTIYEQEIRFREYEVQLKEKQESLEFLVKQVNNLPRFYPAHSYDLETIPLGLPAWSRVAAKMIWDQFDGDHDGKLTGEELRQLKDQMRANHENVDDIFPDYPNEPLTAADVLKLYESRDGGKLSDDLRSLGILCGLSETIALSLSVCDDTLHRIAAESRRAKTRLREVFAASKQSLEDQARDIHKLQEKEAENELQLRLSDEKVAASATSLSKAKRELSSAKHALLNLRALVDE</sequence>
<dbReference type="Proteomes" id="UP000198211">
    <property type="component" value="Unassembled WGS sequence"/>
</dbReference>
<evidence type="ECO:0000313" key="4">
    <source>
        <dbReference type="EMBL" id="OWZ22581.1"/>
    </source>
</evidence>
<evidence type="ECO:0000256" key="2">
    <source>
        <dbReference type="SAM" id="Coils"/>
    </source>
</evidence>
<dbReference type="PROSITE" id="PS00018">
    <property type="entry name" value="EF_HAND_1"/>
    <property type="match status" value="1"/>
</dbReference>
<dbReference type="OrthoDB" id="72341at2759"/>
<evidence type="ECO:0000259" key="3">
    <source>
        <dbReference type="PROSITE" id="PS50222"/>
    </source>
</evidence>
<dbReference type="AlphaFoldDB" id="A0A225WY51"/>
<reference evidence="5" key="1">
    <citation type="submission" date="2017-03" db="EMBL/GenBank/DDBJ databases">
        <title>Phytopthora megakarya and P. palmivora, two closely related causual agents of cacao black pod achieved similar genome size and gene model numbers by different mechanisms.</title>
        <authorList>
            <person name="Ali S."/>
            <person name="Shao J."/>
            <person name="Larry D.J."/>
            <person name="Kronmiller B."/>
            <person name="Shen D."/>
            <person name="Strem M.D."/>
            <person name="Melnick R.L."/>
            <person name="Guiltinan M.J."/>
            <person name="Tyler B.M."/>
            <person name="Meinhardt L.W."/>
            <person name="Bailey B.A."/>
        </authorList>
    </citation>
    <scope>NUCLEOTIDE SEQUENCE [LARGE SCALE GENOMIC DNA]</scope>
    <source>
        <strain evidence="5">zdho120</strain>
    </source>
</reference>
<name>A0A225WY51_9STRA</name>
<keyword evidence="5" id="KW-1185">Reference proteome</keyword>
<dbReference type="EMBL" id="NBNE01000125">
    <property type="protein sequence ID" value="OWZ22581.1"/>
    <property type="molecule type" value="Genomic_DNA"/>
</dbReference>
<dbReference type="GO" id="GO:0005509">
    <property type="term" value="F:calcium ion binding"/>
    <property type="evidence" value="ECO:0007669"/>
    <property type="project" value="InterPro"/>
</dbReference>
<feature type="coiled-coil region" evidence="2">
    <location>
        <begin position="196"/>
        <end position="251"/>
    </location>
</feature>
<dbReference type="InterPro" id="IPR018247">
    <property type="entry name" value="EF_Hand_1_Ca_BS"/>
</dbReference>
<feature type="domain" description="EF-hand" evidence="3">
    <location>
        <begin position="75"/>
        <end position="110"/>
    </location>
</feature>